<accession>A0A1N6WLZ1</accession>
<gene>
    <name evidence="6" type="ORF">SAMN05444858_10529</name>
</gene>
<dbReference type="InterPro" id="IPR051081">
    <property type="entry name" value="HTH_MetalResp_TranReg"/>
</dbReference>
<evidence type="ECO:0000313" key="6">
    <source>
        <dbReference type="EMBL" id="SIQ91028.1"/>
    </source>
</evidence>
<dbReference type="SUPFAM" id="SSF46785">
    <property type="entry name" value="Winged helix' DNA-binding domain"/>
    <property type="match status" value="1"/>
</dbReference>
<evidence type="ECO:0000256" key="4">
    <source>
        <dbReference type="SAM" id="MobiDB-lite"/>
    </source>
</evidence>
<evidence type="ECO:0000256" key="3">
    <source>
        <dbReference type="ARBA" id="ARBA00023163"/>
    </source>
</evidence>
<dbReference type="InterPro" id="IPR001845">
    <property type="entry name" value="HTH_ArsR_DNA-bd_dom"/>
</dbReference>
<dbReference type="RefSeq" id="WP_076470004.1">
    <property type="nucleotide sequence ID" value="NZ_FTNF01000005.1"/>
</dbReference>
<evidence type="ECO:0000256" key="1">
    <source>
        <dbReference type="ARBA" id="ARBA00023015"/>
    </source>
</evidence>
<sequence length="126" mass="13412">MTQAPSSSEELLQVLNALASPHRLRIIAALAGSRVYVSQLARQLQMNRPLLYMHLQRLEAAGLVTGTLETTRDGSSVKYFELVPFVLSLTPEAITEAMRSPQSEQVETGGAGTGGPQSGGSGEDKS</sequence>
<reference evidence="6 7" key="1">
    <citation type="submission" date="2017-01" db="EMBL/GenBank/DDBJ databases">
        <authorList>
            <person name="Mah S.A."/>
            <person name="Swanson W.J."/>
            <person name="Moy G.W."/>
            <person name="Vacquier V.D."/>
        </authorList>
    </citation>
    <scope>NUCLEOTIDE SEQUENCE [LARGE SCALE GENOMIC DNA]</scope>
    <source>
        <strain evidence="6 7">DSM 45758</strain>
    </source>
</reference>
<proteinExistence type="predicted"/>
<organism evidence="6 7">
    <name type="scientific">Micromonospora avicenniae</name>
    <dbReference type="NCBI Taxonomy" id="1198245"/>
    <lineage>
        <taxon>Bacteria</taxon>
        <taxon>Bacillati</taxon>
        <taxon>Actinomycetota</taxon>
        <taxon>Actinomycetes</taxon>
        <taxon>Micromonosporales</taxon>
        <taxon>Micromonosporaceae</taxon>
        <taxon>Micromonospora</taxon>
    </lineage>
</organism>
<keyword evidence="7" id="KW-1185">Reference proteome</keyword>
<keyword evidence="3" id="KW-0804">Transcription</keyword>
<dbReference type="InterPro" id="IPR036388">
    <property type="entry name" value="WH-like_DNA-bd_sf"/>
</dbReference>
<dbReference type="PROSITE" id="PS50987">
    <property type="entry name" value="HTH_ARSR_2"/>
    <property type="match status" value="1"/>
</dbReference>
<dbReference type="GO" id="GO:0003700">
    <property type="term" value="F:DNA-binding transcription factor activity"/>
    <property type="evidence" value="ECO:0007669"/>
    <property type="project" value="InterPro"/>
</dbReference>
<protein>
    <submittedName>
        <fullName evidence="6">Helix-turn-helix domain-containing protein</fullName>
    </submittedName>
</protein>
<name>A0A1N6WLZ1_9ACTN</name>
<feature type="region of interest" description="Disordered" evidence="4">
    <location>
        <begin position="96"/>
        <end position="126"/>
    </location>
</feature>
<dbReference type="AlphaFoldDB" id="A0A1N6WLZ1"/>
<evidence type="ECO:0000313" key="7">
    <source>
        <dbReference type="Proteomes" id="UP000186004"/>
    </source>
</evidence>
<keyword evidence="2" id="KW-0238">DNA-binding</keyword>
<evidence type="ECO:0000259" key="5">
    <source>
        <dbReference type="PROSITE" id="PS50987"/>
    </source>
</evidence>
<dbReference type="Proteomes" id="UP000186004">
    <property type="component" value="Unassembled WGS sequence"/>
</dbReference>
<feature type="domain" description="HTH arsR-type" evidence="5">
    <location>
        <begin position="3"/>
        <end position="101"/>
    </location>
</feature>
<dbReference type="Pfam" id="PF01022">
    <property type="entry name" value="HTH_5"/>
    <property type="match status" value="1"/>
</dbReference>
<dbReference type="EMBL" id="FTNF01000005">
    <property type="protein sequence ID" value="SIQ91028.1"/>
    <property type="molecule type" value="Genomic_DNA"/>
</dbReference>
<dbReference type="Gene3D" id="1.10.10.10">
    <property type="entry name" value="Winged helix-like DNA-binding domain superfamily/Winged helix DNA-binding domain"/>
    <property type="match status" value="1"/>
</dbReference>
<feature type="compositionally biased region" description="Gly residues" evidence="4">
    <location>
        <begin position="109"/>
        <end position="126"/>
    </location>
</feature>
<dbReference type="OrthoDB" id="3399802at2"/>
<dbReference type="InterPro" id="IPR011991">
    <property type="entry name" value="ArsR-like_HTH"/>
</dbReference>
<dbReference type="GO" id="GO:0003677">
    <property type="term" value="F:DNA binding"/>
    <property type="evidence" value="ECO:0007669"/>
    <property type="project" value="UniProtKB-KW"/>
</dbReference>
<dbReference type="STRING" id="1198245.SAMN05444858_10529"/>
<keyword evidence="1" id="KW-0805">Transcription regulation</keyword>
<evidence type="ECO:0000256" key="2">
    <source>
        <dbReference type="ARBA" id="ARBA00023125"/>
    </source>
</evidence>
<dbReference type="InterPro" id="IPR036390">
    <property type="entry name" value="WH_DNA-bd_sf"/>
</dbReference>
<dbReference type="PANTHER" id="PTHR33154">
    <property type="entry name" value="TRANSCRIPTIONAL REGULATOR, ARSR FAMILY"/>
    <property type="match status" value="1"/>
</dbReference>
<dbReference type="CDD" id="cd00090">
    <property type="entry name" value="HTH_ARSR"/>
    <property type="match status" value="1"/>
</dbReference>
<dbReference type="PANTHER" id="PTHR33154:SF33">
    <property type="entry name" value="TRANSCRIPTIONAL REPRESSOR SDPR"/>
    <property type="match status" value="1"/>
</dbReference>
<dbReference type="SMART" id="SM00418">
    <property type="entry name" value="HTH_ARSR"/>
    <property type="match status" value="1"/>
</dbReference>